<dbReference type="Proteomes" id="UP001054945">
    <property type="component" value="Unassembled WGS sequence"/>
</dbReference>
<keyword evidence="3" id="KW-1185">Reference proteome</keyword>
<name>A0AAV4RFP0_CAEEX</name>
<dbReference type="AlphaFoldDB" id="A0AAV4RFP0"/>
<organism evidence="2 3">
    <name type="scientific">Caerostris extrusa</name>
    <name type="common">Bark spider</name>
    <name type="synonym">Caerostris bankana</name>
    <dbReference type="NCBI Taxonomy" id="172846"/>
    <lineage>
        <taxon>Eukaryota</taxon>
        <taxon>Metazoa</taxon>
        <taxon>Ecdysozoa</taxon>
        <taxon>Arthropoda</taxon>
        <taxon>Chelicerata</taxon>
        <taxon>Arachnida</taxon>
        <taxon>Araneae</taxon>
        <taxon>Araneomorphae</taxon>
        <taxon>Entelegynae</taxon>
        <taxon>Araneoidea</taxon>
        <taxon>Araneidae</taxon>
        <taxon>Caerostris</taxon>
    </lineage>
</organism>
<comment type="caution">
    <text evidence="2">The sequence shown here is derived from an EMBL/GenBank/DDBJ whole genome shotgun (WGS) entry which is preliminary data.</text>
</comment>
<evidence type="ECO:0000256" key="1">
    <source>
        <dbReference type="SAM" id="MobiDB-lite"/>
    </source>
</evidence>
<protein>
    <submittedName>
        <fullName evidence="2">Uncharacterized protein</fullName>
    </submittedName>
</protein>
<evidence type="ECO:0000313" key="2">
    <source>
        <dbReference type="EMBL" id="GIY19814.1"/>
    </source>
</evidence>
<dbReference type="EMBL" id="BPLR01007797">
    <property type="protein sequence ID" value="GIY19814.1"/>
    <property type="molecule type" value="Genomic_DNA"/>
</dbReference>
<gene>
    <name evidence="2" type="ORF">CEXT_356351</name>
</gene>
<evidence type="ECO:0000313" key="3">
    <source>
        <dbReference type="Proteomes" id="UP001054945"/>
    </source>
</evidence>
<reference evidence="2 3" key="1">
    <citation type="submission" date="2021-06" db="EMBL/GenBank/DDBJ databases">
        <title>Caerostris extrusa draft genome.</title>
        <authorList>
            <person name="Kono N."/>
            <person name="Arakawa K."/>
        </authorList>
    </citation>
    <scope>NUCLEOTIDE SEQUENCE [LARGE SCALE GENOMIC DNA]</scope>
</reference>
<feature type="region of interest" description="Disordered" evidence="1">
    <location>
        <begin position="84"/>
        <end position="106"/>
    </location>
</feature>
<proteinExistence type="predicted"/>
<sequence>MSIRQQLLTELLPNLCTGISSNLLTPSHINEVLQIKLDTAMVISNILPFPLLRPLTVRKPPVRGNESSHFLSFKQPFHCHDPPAGSNAEMCSKRAKPNVSHSQLNS</sequence>
<accession>A0AAV4RFP0</accession>